<dbReference type="NCBIfam" id="TIGR00552">
    <property type="entry name" value="nadE"/>
    <property type="match status" value="1"/>
</dbReference>
<comment type="catalytic activity">
    <reaction evidence="7 8">
        <text>deamido-NAD(+) + L-glutamine + ATP + H2O = L-glutamate + AMP + diphosphate + NAD(+) + H(+)</text>
        <dbReference type="Rhea" id="RHEA:24384"/>
        <dbReference type="ChEBI" id="CHEBI:15377"/>
        <dbReference type="ChEBI" id="CHEBI:15378"/>
        <dbReference type="ChEBI" id="CHEBI:29985"/>
        <dbReference type="ChEBI" id="CHEBI:30616"/>
        <dbReference type="ChEBI" id="CHEBI:33019"/>
        <dbReference type="ChEBI" id="CHEBI:57540"/>
        <dbReference type="ChEBI" id="CHEBI:58359"/>
        <dbReference type="ChEBI" id="CHEBI:58437"/>
        <dbReference type="ChEBI" id="CHEBI:456215"/>
        <dbReference type="EC" id="6.3.5.1"/>
    </reaction>
</comment>
<dbReference type="EMBL" id="FNPK01000002">
    <property type="protein sequence ID" value="SDY03314.1"/>
    <property type="molecule type" value="Genomic_DNA"/>
</dbReference>
<evidence type="ECO:0000259" key="10">
    <source>
        <dbReference type="PROSITE" id="PS50263"/>
    </source>
</evidence>
<dbReference type="Gene3D" id="3.60.110.10">
    <property type="entry name" value="Carbon-nitrogen hydrolase"/>
    <property type="match status" value="1"/>
</dbReference>
<proteinExistence type="inferred from homology"/>
<evidence type="ECO:0000256" key="5">
    <source>
        <dbReference type="ARBA" id="ARBA00022840"/>
    </source>
</evidence>
<dbReference type="AlphaFoldDB" id="A0A1H3GLE0"/>
<dbReference type="PANTHER" id="PTHR23090:SF9">
    <property type="entry name" value="GLUTAMINE-DEPENDENT NAD(+) SYNTHETASE"/>
    <property type="match status" value="1"/>
</dbReference>
<dbReference type="PANTHER" id="PTHR23090">
    <property type="entry name" value="NH 3 /GLUTAMINE-DEPENDENT NAD + SYNTHETASE"/>
    <property type="match status" value="1"/>
</dbReference>
<organism evidence="11 12">
    <name type="scientific">Acinetobacter kyonggiensis</name>
    <dbReference type="NCBI Taxonomy" id="595670"/>
    <lineage>
        <taxon>Bacteria</taxon>
        <taxon>Pseudomonadati</taxon>
        <taxon>Pseudomonadota</taxon>
        <taxon>Gammaproteobacteria</taxon>
        <taxon>Moraxellales</taxon>
        <taxon>Moraxellaceae</taxon>
        <taxon>Acinetobacter</taxon>
    </lineage>
</organism>
<feature type="binding site" evidence="7">
    <location>
        <position position="117"/>
    </location>
    <ligand>
        <name>L-glutamine</name>
        <dbReference type="ChEBI" id="CHEBI:58359"/>
    </ligand>
</feature>
<feature type="domain" description="CN hydrolase" evidence="10">
    <location>
        <begin position="4"/>
        <end position="243"/>
    </location>
</feature>
<keyword evidence="3 7" id="KW-0436">Ligase</keyword>
<dbReference type="GO" id="GO:0008795">
    <property type="term" value="F:NAD+ synthase activity"/>
    <property type="evidence" value="ECO:0007669"/>
    <property type="project" value="UniProtKB-UniRule"/>
</dbReference>
<feature type="active site" description="For glutaminase activity" evidence="7">
    <location>
        <position position="111"/>
    </location>
</feature>
<dbReference type="NCBIfam" id="NF010588">
    <property type="entry name" value="PRK13981.1"/>
    <property type="match status" value="1"/>
</dbReference>
<keyword evidence="12" id="KW-1185">Reference proteome</keyword>
<dbReference type="Gene3D" id="3.40.50.620">
    <property type="entry name" value="HUPs"/>
    <property type="match status" value="1"/>
</dbReference>
<dbReference type="Proteomes" id="UP000199035">
    <property type="component" value="Unassembled WGS sequence"/>
</dbReference>
<dbReference type="GO" id="GO:0009435">
    <property type="term" value="P:NAD+ biosynthetic process"/>
    <property type="evidence" value="ECO:0007669"/>
    <property type="project" value="UniProtKB-UniRule"/>
</dbReference>
<comment type="pathway">
    <text evidence="1 7 8">Cofactor biosynthesis; NAD(+) biosynthesis; NAD(+) from deamido-NAD(+) (L-Gln route): step 1/1.</text>
</comment>
<protein>
    <recommendedName>
        <fullName evidence="7 8">Glutamine-dependent NAD(+) synthetase</fullName>
        <ecNumber evidence="7 8">6.3.5.1</ecNumber>
    </recommendedName>
    <alternativeName>
        <fullName evidence="7 8">NAD(+) synthase [glutamine-hydrolyzing]</fullName>
    </alternativeName>
</protein>
<dbReference type="CDD" id="cd07570">
    <property type="entry name" value="GAT_Gln-NAD-synth"/>
    <property type="match status" value="1"/>
</dbReference>
<evidence type="ECO:0000256" key="4">
    <source>
        <dbReference type="ARBA" id="ARBA00022741"/>
    </source>
</evidence>
<dbReference type="InterPro" id="IPR003694">
    <property type="entry name" value="NAD_synthase"/>
</dbReference>
<dbReference type="InterPro" id="IPR003010">
    <property type="entry name" value="C-N_Hydrolase"/>
</dbReference>
<dbReference type="SUPFAM" id="SSF52402">
    <property type="entry name" value="Adenine nucleotide alpha hydrolases-like"/>
    <property type="match status" value="1"/>
</dbReference>
<dbReference type="Pfam" id="PF00795">
    <property type="entry name" value="CN_hydrolase"/>
    <property type="match status" value="1"/>
</dbReference>
<dbReference type="PIRSF" id="PIRSF006630">
    <property type="entry name" value="NADS_GAT"/>
    <property type="match status" value="1"/>
</dbReference>
<comment type="caution">
    <text evidence="7">Lacks conserved residue(s) required for the propagation of feature annotation.</text>
</comment>
<accession>A0A1H3GLE0</accession>
<keyword evidence="5 7" id="KW-0067">ATP-binding</keyword>
<evidence type="ECO:0000313" key="12">
    <source>
        <dbReference type="Proteomes" id="UP000199035"/>
    </source>
</evidence>
<evidence type="ECO:0000313" key="11">
    <source>
        <dbReference type="EMBL" id="SDY03314.1"/>
    </source>
</evidence>
<evidence type="ECO:0000256" key="3">
    <source>
        <dbReference type="ARBA" id="ARBA00022598"/>
    </source>
</evidence>
<evidence type="ECO:0000256" key="7">
    <source>
        <dbReference type="HAMAP-Rule" id="MF_02090"/>
    </source>
</evidence>
<dbReference type="GO" id="GO:0005524">
    <property type="term" value="F:ATP binding"/>
    <property type="evidence" value="ECO:0007669"/>
    <property type="project" value="UniProtKB-UniRule"/>
</dbReference>
<gene>
    <name evidence="7" type="primary">nadE</name>
    <name evidence="11" type="ORF">SAMN05421643_102228</name>
</gene>
<evidence type="ECO:0000256" key="9">
    <source>
        <dbReference type="RuleBase" id="RU003811"/>
    </source>
</evidence>
<dbReference type="STRING" id="595670.SAMN05421643_102228"/>
<feature type="binding site" evidence="7">
    <location>
        <begin position="286"/>
        <end position="293"/>
    </location>
    <ligand>
        <name>ATP</name>
        <dbReference type="ChEBI" id="CHEBI:30616"/>
    </ligand>
</feature>
<dbReference type="InterPro" id="IPR022310">
    <property type="entry name" value="NAD/GMP_synthase"/>
</dbReference>
<sequence>MKSFKIALAQFSPHIGNIEANAQKMFDQVNEAKKQKADLIVFPELSTVGYPAEDLLLRPSLVKRTQKAFELLSQIKDIVVVFGFVNQTEDGQRYNAAAVMKDGQVLGIYNKQNLPNYGVFDEKRYFSEGQQHLVFEYLGHKFGILICEDVWSLNTVHQLSQLNVETILVLNASPYEVGKPQHRLTTMSELAKQLNINLVYVNQVCGQDDLIFDGTSFVINQDGTTALQAPSFKEDLYYAEYAAEQKAFKVTTITPVLDTMAEIYQGLVLATRDYIQRSGFAGVILGLSGGIDSALTLAIAVDAIGADKVQAVMMPYTYTAQISIEDAAAQAKNMGVTFGIAEINPVVNSFMHTLYPFFGNSPADATEENLQARARGTLLMGLSNKFGNLVLSTGNKSELAVGYCTLYGDMAGGYAVLKDVYKTIVFELAKYRNSISETPVIPERVITRPPSAELRPDQKDQDSLPPYDILDAILYAYIEEDMSQDDIIAKGFEKEVVEKVIRLVDRNEYKRRQGSIGPRISSRAFSRERRYPIANGWIAGV</sequence>
<dbReference type="InterPro" id="IPR036526">
    <property type="entry name" value="C-N_Hydrolase_sf"/>
</dbReference>
<dbReference type="GO" id="GO:0005737">
    <property type="term" value="C:cytoplasm"/>
    <property type="evidence" value="ECO:0007669"/>
    <property type="project" value="InterPro"/>
</dbReference>
<dbReference type="GO" id="GO:0004359">
    <property type="term" value="F:glutaminase activity"/>
    <property type="evidence" value="ECO:0007669"/>
    <property type="project" value="InterPro"/>
</dbReference>
<feature type="binding site" evidence="7">
    <location>
        <position position="179"/>
    </location>
    <ligand>
        <name>L-glutamine</name>
        <dbReference type="ChEBI" id="CHEBI:58359"/>
    </ligand>
</feature>
<feature type="active site" description="Nucleophile; for glutaminase activity" evidence="7">
    <location>
        <position position="147"/>
    </location>
</feature>
<comment type="similarity">
    <text evidence="2 7 8">In the C-terminal section; belongs to the NAD synthetase family.</text>
</comment>
<evidence type="ECO:0000256" key="1">
    <source>
        <dbReference type="ARBA" id="ARBA00005188"/>
    </source>
</evidence>
<dbReference type="InterPro" id="IPR014445">
    <property type="entry name" value="Gln-dep_NAD_synthase"/>
</dbReference>
<dbReference type="RefSeq" id="WP_086183674.1">
    <property type="nucleotide sequence ID" value="NZ_FNPK01000002.1"/>
</dbReference>
<dbReference type="CDD" id="cd00553">
    <property type="entry name" value="NAD_synthase"/>
    <property type="match status" value="1"/>
</dbReference>
<feature type="binding site" evidence="7">
    <location>
        <position position="510"/>
    </location>
    <ligand>
        <name>deamido-NAD(+)</name>
        <dbReference type="ChEBI" id="CHEBI:58437"/>
        <note>ligand shared between two neighboring subunits</note>
    </ligand>
</feature>
<evidence type="ECO:0000256" key="6">
    <source>
        <dbReference type="ARBA" id="ARBA00023027"/>
    </source>
</evidence>
<dbReference type="PROSITE" id="PS50263">
    <property type="entry name" value="CN_HYDROLASE"/>
    <property type="match status" value="1"/>
</dbReference>
<keyword evidence="4 7" id="KW-0547">Nucleotide-binding</keyword>
<dbReference type="Pfam" id="PF02540">
    <property type="entry name" value="NAD_synthase"/>
    <property type="match status" value="1"/>
</dbReference>
<name>A0A1H3GLE0_9GAMM</name>
<feature type="binding site" evidence="7">
    <location>
        <position position="393"/>
    </location>
    <ligand>
        <name>ATP</name>
        <dbReference type="ChEBI" id="CHEBI:30616"/>
    </ligand>
</feature>
<comment type="similarity">
    <text evidence="9">Belongs to the NAD synthetase family.</text>
</comment>
<feature type="active site" description="Proton acceptor; for glutaminase activity" evidence="7">
    <location>
        <position position="44"/>
    </location>
</feature>
<dbReference type="GO" id="GO:0003952">
    <property type="term" value="F:NAD+ synthase (glutamine-hydrolyzing) activity"/>
    <property type="evidence" value="ECO:0007669"/>
    <property type="project" value="UniProtKB-UniRule"/>
</dbReference>
<evidence type="ECO:0000256" key="8">
    <source>
        <dbReference type="PIRNR" id="PIRNR006630"/>
    </source>
</evidence>
<comment type="function">
    <text evidence="7">Catalyzes the ATP-dependent amidation of deamido-NAD to form NAD. Uses L-glutamine as a nitrogen source.</text>
</comment>
<dbReference type="UniPathway" id="UPA00253">
    <property type="reaction ID" value="UER00334"/>
</dbReference>
<keyword evidence="6 7" id="KW-0520">NAD</keyword>
<reference evidence="12" key="1">
    <citation type="submission" date="2016-10" db="EMBL/GenBank/DDBJ databases">
        <authorList>
            <person name="Varghese N."/>
            <person name="Submissions S."/>
        </authorList>
    </citation>
    <scope>NUCLEOTIDE SEQUENCE [LARGE SCALE GENOMIC DNA]</scope>
    <source>
        <strain evidence="12">ANC 5109</strain>
    </source>
</reference>
<dbReference type="InterPro" id="IPR014729">
    <property type="entry name" value="Rossmann-like_a/b/a_fold"/>
</dbReference>
<feature type="binding site" evidence="7">
    <location>
        <position position="173"/>
    </location>
    <ligand>
        <name>L-glutamine</name>
        <dbReference type="ChEBI" id="CHEBI:58359"/>
    </ligand>
</feature>
<feature type="binding site" evidence="7">
    <location>
        <position position="398"/>
    </location>
    <ligand>
        <name>deamido-NAD(+)</name>
        <dbReference type="ChEBI" id="CHEBI:58437"/>
        <note>ligand shared between two neighboring subunits</note>
    </ligand>
</feature>
<dbReference type="HAMAP" id="MF_02090">
    <property type="entry name" value="NadE_glutamine_dep"/>
    <property type="match status" value="1"/>
</dbReference>
<dbReference type="SUPFAM" id="SSF56317">
    <property type="entry name" value="Carbon-nitrogen hydrolase"/>
    <property type="match status" value="1"/>
</dbReference>
<dbReference type="FunFam" id="3.40.50.620:FF:000106">
    <property type="entry name" value="Glutamine-dependent NAD(+) synthetase"/>
    <property type="match status" value="1"/>
</dbReference>
<feature type="binding site" evidence="7">
    <location>
        <position position="369"/>
    </location>
    <ligand>
        <name>deamido-NAD(+)</name>
        <dbReference type="ChEBI" id="CHEBI:58437"/>
        <note>ligand shared between two neighboring subunits</note>
    </ligand>
</feature>
<dbReference type="EC" id="6.3.5.1" evidence="7 8"/>
<evidence type="ECO:0000256" key="2">
    <source>
        <dbReference type="ARBA" id="ARBA00007145"/>
    </source>
</evidence>